<dbReference type="Pfam" id="PF11150">
    <property type="entry name" value="DUF2927"/>
    <property type="match status" value="1"/>
</dbReference>
<reference evidence="3 6" key="2">
    <citation type="submission" date="2018-03" db="EMBL/GenBank/DDBJ databases">
        <title>Genomic Encyclopedia of Archaeal and Bacterial Type Strains, Phase II (KMG-II): from individual species to whole genera.</title>
        <authorList>
            <person name="Goeker M."/>
        </authorList>
    </citation>
    <scope>NUCLEOTIDE SEQUENCE [LARGE SCALE GENOMIC DNA]</scope>
    <source>
        <strain evidence="3 6">DSM 29956</strain>
    </source>
</reference>
<feature type="chain" id="PRO_5044568059" description="DUF2927 family protein" evidence="2">
    <location>
        <begin position="22"/>
        <end position="333"/>
    </location>
</feature>
<evidence type="ECO:0000313" key="6">
    <source>
        <dbReference type="Proteomes" id="UP000240624"/>
    </source>
</evidence>
<evidence type="ECO:0000313" key="5">
    <source>
        <dbReference type="Proteomes" id="UP000193495"/>
    </source>
</evidence>
<feature type="region of interest" description="Disordered" evidence="1">
    <location>
        <begin position="42"/>
        <end position="66"/>
    </location>
</feature>
<dbReference type="InterPro" id="IPR021323">
    <property type="entry name" value="DUF2927"/>
</dbReference>
<reference evidence="4 5" key="1">
    <citation type="submission" date="2017-03" db="EMBL/GenBank/DDBJ databases">
        <authorList>
            <person name="Afonso C.L."/>
            <person name="Miller P.J."/>
            <person name="Scott M.A."/>
            <person name="Spackman E."/>
            <person name="Goraichik I."/>
            <person name="Dimitrov K.M."/>
            <person name="Suarez D.L."/>
            <person name="Swayne D.E."/>
        </authorList>
    </citation>
    <scope>NUCLEOTIDE SEQUENCE [LARGE SCALE GENOMIC DNA]</scope>
    <source>
        <strain evidence="4 5">CECT 8367</strain>
    </source>
</reference>
<evidence type="ECO:0000256" key="2">
    <source>
        <dbReference type="SAM" id="SignalP"/>
    </source>
</evidence>
<keyword evidence="2" id="KW-0732">Signal</keyword>
<evidence type="ECO:0000313" key="3">
    <source>
        <dbReference type="EMBL" id="PSK87275.1"/>
    </source>
</evidence>
<accession>A0A1X6Y7B1</accession>
<protein>
    <recommendedName>
        <fullName evidence="7">DUF2927 family protein</fullName>
    </recommendedName>
</protein>
<dbReference type="EMBL" id="FWFY01000001">
    <property type="protein sequence ID" value="SLN12815.1"/>
    <property type="molecule type" value="Genomic_DNA"/>
</dbReference>
<dbReference type="PROSITE" id="PS51257">
    <property type="entry name" value="PROKAR_LIPOPROTEIN"/>
    <property type="match status" value="1"/>
</dbReference>
<sequence length="333" mass="36104">MVVRSVRLVYGVMALAFVASCAPEVELVPVTPPRNQPVAKLPAASAPTVAAPPPARPANTPDPVRSATSQALSQHYAKLQADLVTQGLLRGDGGGPDTPFTDTMLARNFIRIALFDEYVADGPDLRAEATMSRLRRWESPIRMDVQFGDTVPAKQRVRDRNAVAAYAARLSRLTGVPISQTAGEGNFSVLILNEDDRRGYEERLRRMVPGIAESSVRAFLNPPRSTLCLVIAFSGDGGNTYSRAVALIRGEHPDMLRLACIHEELAQGMGLANDSPQARPSIFNDDEEFGLLTRHDELLLKMLYDRRLKPGMSAVEAAPIAREIAAELLGGNA</sequence>
<organism evidence="4 5">
    <name type="scientific">Limimaricola soesokkakensis</name>
    <dbReference type="NCBI Taxonomy" id="1343159"/>
    <lineage>
        <taxon>Bacteria</taxon>
        <taxon>Pseudomonadati</taxon>
        <taxon>Pseudomonadota</taxon>
        <taxon>Alphaproteobacteria</taxon>
        <taxon>Rhodobacterales</taxon>
        <taxon>Paracoccaceae</taxon>
        <taxon>Limimaricola</taxon>
    </lineage>
</organism>
<feature type="signal peptide" evidence="2">
    <location>
        <begin position="1"/>
        <end position="21"/>
    </location>
</feature>
<gene>
    <name evidence="3" type="ORF">CLV79_103326</name>
    <name evidence="4" type="ORF">LOS8367_00072</name>
</gene>
<evidence type="ECO:0008006" key="7">
    <source>
        <dbReference type="Google" id="ProtNLM"/>
    </source>
</evidence>
<proteinExistence type="predicted"/>
<dbReference type="EMBL" id="PYGB01000003">
    <property type="protein sequence ID" value="PSK87275.1"/>
    <property type="molecule type" value="Genomic_DNA"/>
</dbReference>
<name>A0A1X6Y7B1_9RHOB</name>
<dbReference type="Proteomes" id="UP000240624">
    <property type="component" value="Unassembled WGS sequence"/>
</dbReference>
<dbReference type="AlphaFoldDB" id="A0A1X6Y7B1"/>
<keyword evidence="6" id="KW-1185">Reference proteome</keyword>
<evidence type="ECO:0000256" key="1">
    <source>
        <dbReference type="SAM" id="MobiDB-lite"/>
    </source>
</evidence>
<dbReference type="Proteomes" id="UP000193495">
    <property type="component" value="Unassembled WGS sequence"/>
</dbReference>
<evidence type="ECO:0000313" key="4">
    <source>
        <dbReference type="EMBL" id="SLN12815.1"/>
    </source>
</evidence>